<dbReference type="InterPro" id="IPR036390">
    <property type="entry name" value="WH_DNA-bd_sf"/>
</dbReference>
<dbReference type="AlphaFoldDB" id="A0A4Q0T150"/>
<feature type="domain" description="Transcription regulator PadR N-terminal" evidence="1">
    <location>
        <begin position="17"/>
        <end position="90"/>
    </location>
</feature>
<protein>
    <submittedName>
        <fullName evidence="2">Transcriptional regulator, PadR family</fullName>
    </submittedName>
</protein>
<organism evidence="2 3">
    <name type="scientific">Granulicella sibirica</name>
    <dbReference type="NCBI Taxonomy" id="2479048"/>
    <lineage>
        <taxon>Bacteria</taxon>
        <taxon>Pseudomonadati</taxon>
        <taxon>Acidobacteriota</taxon>
        <taxon>Terriglobia</taxon>
        <taxon>Terriglobales</taxon>
        <taxon>Acidobacteriaceae</taxon>
        <taxon>Granulicella</taxon>
    </lineage>
</organism>
<name>A0A4Q0T150_9BACT</name>
<dbReference type="OrthoDB" id="9808017at2"/>
<comment type="caution">
    <text evidence="2">The sequence shown here is derived from an EMBL/GenBank/DDBJ whole genome shotgun (WGS) entry which is preliminary data.</text>
</comment>
<dbReference type="Gene3D" id="1.10.10.10">
    <property type="entry name" value="Winged helix-like DNA-binding domain superfamily/Winged helix DNA-binding domain"/>
    <property type="match status" value="1"/>
</dbReference>
<reference evidence="3" key="2">
    <citation type="submission" date="2019-02" db="EMBL/GenBank/DDBJ databases">
        <title>Granulicella sibirica sp. nov., a psychrotolerant acidobacterium isolated from an organic soil layer in forested tundra, West Siberia.</title>
        <authorList>
            <person name="Oshkin I.Y."/>
            <person name="Kulichevskaya I.S."/>
            <person name="Rijpstra W.I.C."/>
            <person name="Sinninghe Damste J.S."/>
            <person name="Rakitin A.L."/>
            <person name="Ravin N.V."/>
            <person name="Dedysh S.N."/>
        </authorList>
    </citation>
    <scope>NUCLEOTIDE SEQUENCE [LARGE SCALE GENOMIC DNA]</scope>
    <source>
        <strain evidence="3">AF10</strain>
    </source>
</reference>
<dbReference type="RefSeq" id="WP_128911136.1">
    <property type="nucleotide sequence ID" value="NZ_RDSM01000001.1"/>
</dbReference>
<dbReference type="Pfam" id="PF03551">
    <property type="entry name" value="PadR"/>
    <property type="match status" value="1"/>
</dbReference>
<gene>
    <name evidence="2" type="ORF">GRAN_0187</name>
</gene>
<reference evidence="2 3" key="1">
    <citation type="submission" date="2018-11" db="EMBL/GenBank/DDBJ databases">
        <authorList>
            <person name="Mardanov A.V."/>
            <person name="Ravin N.V."/>
            <person name="Dedysh S.N."/>
        </authorList>
    </citation>
    <scope>NUCLEOTIDE SEQUENCE [LARGE SCALE GENOMIC DNA]</scope>
    <source>
        <strain evidence="2 3">AF10</strain>
    </source>
</reference>
<dbReference type="InterPro" id="IPR017799">
    <property type="entry name" value="Tscrpt_reg_PadR_acidobac-type"/>
</dbReference>
<accession>A0A4Q0T150</accession>
<dbReference type="NCBIfam" id="TIGR03433">
    <property type="entry name" value="padR_acidobact"/>
    <property type="match status" value="1"/>
</dbReference>
<dbReference type="PANTHER" id="PTHR33169">
    <property type="entry name" value="PADR-FAMILY TRANSCRIPTIONAL REGULATOR"/>
    <property type="match status" value="1"/>
</dbReference>
<dbReference type="EMBL" id="RDSM01000001">
    <property type="protein sequence ID" value="RXH56877.1"/>
    <property type="molecule type" value="Genomic_DNA"/>
</dbReference>
<dbReference type="PANTHER" id="PTHR33169:SF14">
    <property type="entry name" value="TRANSCRIPTIONAL REGULATOR RV3488"/>
    <property type="match status" value="1"/>
</dbReference>
<dbReference type="SUPFAM" id="SSF46785">
    <property type="entry name" value="Winged helix' DNA-binding domain"/>
    <property type="match status" value="1"/>
</dbReference>
<dbReference type="Proteomes" id="UP000289437">
    <property type="component" value="Unassembled WGS sequence"/>
</dbReference>
<sequence>MKQTELDIIRGTLDLLILKTLSWGPLHGYAIVSAIRQQTDHALLVEEGALYPSLYRMEAKKWIVAEWGLSENNRRAKYYNLTPEGRQRLHAEVKTWHSYTEAVTKVLQATQRPAPENA</sequence>
<evidence type="ECO:0000313" key="2">
    <source>
        <dbReference type="EMBL" id="RXH56877.1"/>
    </source>
</evidence>
<evidence type="ECO:0000259" key="1">
    <source>
        <dbReference type="Pfam" id="PF03551"/>
    </source>
</evidence>
<dbReference type="InterPro" id="IPR005149">
    <property type="entry name" value="Tscrpt_reg_PadR_N"/>
</dbReference>
<dbReference type="InterPro" id="IPR052509">
    <property type="entry name" value="Metal_resp_DNA-bind_regulator"/>
</dbReference>
<dbReference type="InterPro" id="IPR036388">
    <property type="entry name" value="WH-like_DNA-bd_sf"/>
</dbReference>
<evidence type="ECO:0000313" key="3">
    <source>
        <dbReference type="Proteomes" id="UP000289437"/>
    </source>
</evidence>
<keyword evidence="3" id="KW-1185">Reference proteome</keyword>
<proteinExistence type="predicted"/>